<evidence type="ECO:0000256" key="3">
    <source>
        <dbReference type="ARBA" id="ARBA00022729"/>
    </source>
</evidence>
<organism evidence="8 9">
    <name type="scientific">Pedobacter paludis</name>
    <dbReference type="NCBI Taxonomy" id="2203212"/>
    <lineage>
        <taxon>Bacteria</taxon>
        <taxon>Pseudomonadati</taxon>
        <taxon>Bacteroidota</taxon>
        <taxon>Sphingobacteriia</taxon>
        <taxon>Sphingobacteriales</taxon>
        <taxon>Sphingobacteriaceae</taxon>
        <taxon>Pedobacter</taxon>
    </lineage>
</organism>
<dbReference type="GO" id="GO:0009279">
    <property type="term" value="C:cell outer membrane"/>
    <property type="evidence" value="ECO:0007669"/>
    <property type="project" value="UniProtKB-SubCell"/>
</dbReference>
<dbReference type="Gene3D" id="1.25.40.390">
    <property type="match status" value="1"/>
</dbReference>
<evidence type="ECO:0000256" key="4">
    <source>
        <dbReference type="ARBA" id="ARBA00023136"/>
    </source>
</evidence>
<evidence type="ECO:0000313" key="9">
    <source>
        <dbReference type="Proteomes" id="UP000245391"/>
    </source>
</evidence>
<dbReference type="Pfam" id="PF07980">
    <property type="entry name" value="SusD_RagB"/>
    <property type="match status" value="1"/>
</dbReference>
<comment type="similarity">
    <text evidence="2">Belongs to the SusD family.</text>
</comment>
<dbReference type="Proteomes" id="UP000245391">
    <property type="component" value="Unassembled WGS sequence"/>
</dbReference>
<dbReference type="InterPro" id="IPR012944">
    <property type="entry name" value="SusD_RagB_dom"/>
</dbReference>
<feature type="domain" description="RagB/SusD" evidence="6">
    <location>
        <begin position="300"/>
        <end position="500"/>
    </location>
</feature>
<dbReference type="Pfam" id="PF14322">
    <property type="entry name" value="SusD-like_3"/>
    <property type="match status" value="1"/>
</dbReference>
<evidence type="ECO:0000313" key="8">
    <source>
        <dbReference type="EMBL" id="PWS32554.1"/>
    </source>
</evidence>
<keyword evidence="5" id="KW-0998">Cell outer membrane</keyword>
<dbReference type="AlphaFoldDB" id="A0A317F0B1"/>
<comment type="subcellular location">
    <subcellularLocation>
        <location evidence="1">Cell outer membrane</location>
    </subcellularLocation>
</comment>
<dbReference type="EMBL" id="QGNY01000002">
    <property type="protein sequence ID" value="PWS32554.1"/>
    <property type="molecule type" value="Genomic_DNA"/>
</dbReference>
<reference evidence="9" key="1">
    <citation type="submission" date="2018-05" db="EMBL/GenBank/DDBJ databases">
        <title>Pedobacter paludis sp. nov., isolated from wetland soil.</title>
        <authorList>
            <person name="Zhang Y."/>
        </authorList>
    </citation>
    <scope>NUCLEOTIDE SEQUENCE [LARGE SCALE GENOMIC DNA]</scope>
    <source>
        <strain evidence="9">R-8</strain>
    </source>
</reference>
<keyword evidence="4" id="KW-0472">Membrane</keyword>
<comment type="caution">
    <text evidence="8">The sequence shown here is derived from an EMBL/GenBank/DDBJ whole genome shotgun (WGS) entry which is preliminary data.</text>
</comment>
<keyword evidence="3" id="KW-0732">Signal</keyword>
<dbReference type="SUPFAM" id="SSF48452">
    <property type="entry name" value="TPR-like"/>
    <property type="match status" value="1"/>
</dbReference>
<keyword evidence="9" id="KW-1185">Reference proteome</keyword>
<protein>
    <submittedName>
        <fullName evidence="8">RagB/SusD family nutrient uptake outer membrane protein</fullName>
    </submittedName>
</protein>
<sequence>MKKLLILTGLVVALIAPGCKKEYLETKPTDQVALEEVFSSTTNASAVINGIYAYMNTRTTTTTSNAQGKPGVGGILLGIDFMGEDLHQAAATWFTSTGEGNYVAPRTDNAASNLYYYRTFYRMINNANYVLDNIDAPTVTGLDSEKIRLKAEALTIRAYAYSYLVQFYGTRYNAAVVPNTQLGVPLVLTSADLIKPRATVEDVYKQIVADLDKAISLNSTTKANKTHADVWVAKGLRARVALTMQDYPNAIKYAKDVIDGGKYPLMSQSDYVSGFNNNALSEFMWCAMPTTEQGDTFGSFYAQIAYNANTTYMRGTPKMINSALYNQIPVNDVRRKLWEPAPTAANFPLPTTAFTRRAYMSRKFSVKTVGDPSLGDTPWMRSAEMYLILAEAYARSSQDLLAQSALFDLVKVRDLTAVKSTKTGTALVDEIMINRRVELWGEGFRYLDLKRLNLPLDRTTANVPNYVGTSVANLLTIPAGDVKFLFLIPRDELNANPAIPQSAQNP</sequence>
<proteinExistence type="inferred from homology"/>
<dbReference type="InterPro" id="IPR033985">
    <property type="entry name" value="SusD-like_N"/>
</dbReference>
<evidence type="ECO:0000256" key="2">
    <source>
        <dbReference type="ARBA" id="ARBA00006275"/>
    </source>
</evidence>
<evidence type="ECO:0000256" key="1">
    <source>
        <dbReference type="ARBA" id="ARBA00004442"/>
    </source>
</evidence>
<evidence type="ECO:0000256" key="5">
    <source>
        <dbReference type="ARBA" id="ARBA00023237"/>
    </source>
</evidence>
<name>A0A317F0B1_9SPHI</name>
<evidence type="ECO:0000259" key="6">
    <source>
        <dbReference type="Pfam" id="PF07980"/>
    </source>
</evidence>
<accession>A0A317F0B1</accession>
<evidence type="ECO:0000259" key="7">
    <source>
        <dbReference type="Pfam" id="PF14322"/>
    </source>
</evidence>
<gene>
    <name evidence="8" type="ORF">DF947_05615</name>
</gene>
<dbReference type="OrthoDB" id="630434at2"/>
<dbReference type="CDD" id="cd08977">
    <property type="entry name" value="SusD"/>
    <property type="match status" value="1"/>
</dbReference>
<dbReference type="InterPro" id="IPR011990">
    <property type="entry name" value="TPR-like_helical_dom_sf"/>
</dbReference>
<feature type="domain" description="SusD-like N-terminal" evidence="7">
    <location>
        <begin position="98"/>
        <end position="242"/>
    </location>
</feature>
<dbReference type="RefSeq" id="WP_109928727.1">
    <property type="nucleotide sequence ID" value="NZ_QGNY01000002.1"/>
</dbReference>